<gene>
    <name evidence="2" type="ORF">Acy02nite_64400</name>
</gene>
<dbReference type="Gene3D" id="2.30.110.10">
    <property type="entry name" value="Electron Transport, Fmn-binding Protein, Chain A"/>
    <property type="match status" value="1"/>
</dbReference>
<dbReference type="EMBL" id="BOMH01000049">
    <property type="protein sequence ID" value="GID68559.1"/>
    <property type="molecule type" value="Genomic_DNA"/>
</dbReference>
<proteinExistence type="predicted"/>
<dbReference type="AlphaFoldDB" id="A0A919IMU9"/>
<evidence type="ECO:0000313" key="3">
    <source>
        <dbReference type="Proteomes" id="UP000619479"/>
    </source>
</evidence>
<name>A0A919IMU9_9ACTN</name>
<reference evidence="2" key="1">
    <citation type="submission" date="2021-01" db="EMBL/GenBank/DDBJ databases">
        <title>Whole genome shotgun sequence of Actinoplanes cyaneus NBRC 14990.</title>
        <authorList>
            <person name="Komaki H."/>
            <person name="Tamura T."/>
        </authorList>
    </citation>
    <scope>NUCLEOTIDE SEQUENCE</scope>
    <source>
        <strain evidence="2">NBRC 14990</strain>
    </source>
</reference>
<dbReference type="InterPro" id="IPR012349">
    <property type="entry name" value="Split_barrel_FMN-bd"/>
</dbReference>
<dbReference type="Proteomes" id="UP000619479">
    <property type="component" value="Unassembled WGS sequence"/>
</dbReference>
<dbReference type="RefSeq" id="WP_203748590.1">
    <property type="nucleotide sequence ID" value="NZ_BAAAUC010000039.1"/>
</dbReference>
<feature type="domain" description="Pyridoxamine 5'-phosphate oxidase N-terminal" evidence="1">
    <location>
        <begin position="7"/>
        <end position="85"/>
    </location>
</feature>
<evidence type="ECO:0000313" key="2">
    <source>
        <dbReference type="EMBL" id="GID68559.1"/>
    </source>
</evidence>
<dbReference type="InterPro" id="IPR011576">
    <property type="entry name" value="Pyridox_Oxase_N"/>
</dbReference>
<protein>
    <recommendedName>
        <fullName evidence="1">Pyridoxamine 5'-phosphate oxidase N-terminal domain-containing protein</fullName>
    </recommendedName>
</protein>
<accession>A0A919IMU9</accession>
<comment type="caution">
    <text evidence="2">The sequence shown here is derived from an EMBL/GenBank/DDBJ whole genome shotgun (WGS) entry which is preliminary data.</text>
</comment>
<organism evidence="2 3">
    <name type="scientific">Actinoplanes cyaneus</name>
    <dbReference type="NCBI Taxonomy" id="52696"/>
    <lineage>
        <taxon>Bacteria</taxon>
        <taxon>Bacillati</taxon>
        <taxon>Actinomycetota</taxon>
        <taxon>Actinomycetes</taxon>
        <taxon>Micromonosporales</taxon>
        <taxon>Micromonosporaceae</taxon>
        <taxon>Actinoplanes</taxon>
    </lineage>
</organism>
<evidence type="ECO:0000259" key="1">
    <source>
        <dbReference type="Pfam" id="PF01243"/>
    </source>
</evidence>
<dbReference type="Pfam" id="PF01243">
    <property type="entry name" value="PNPOx_N"/>
    <property type="match status" value="1"/>
</dbReference>
<dbReference type="SUPFAM" id="SSF50475">
    <property type="entry name" value="FMN-binding split barrel"/>
    <property type="match status" value="1"/>
</dbReference>
<keyword evidence="3" id="KW-1185">Reference proteome</keyword>
<sequence>MNVLPAVIDAYRTCELATLTRDGSPVAWPTSGLRLDDGTFLLSTSLGYPQKAFNIRRDGRVALLFSEPLGSGLEAPGQVLVRGIATCPEQVHVEPVGDLGRLWARLMERQPSSQKYLNWPTNKMTDFYYMRLKIIVAPTEVVTRPLPTGANAVSGSALLGADVLAQYPAVVLIAVDAEGAPTLVRTTVTSEAGGYRVEVPGDAQVAEGPAGLLVHRHDEKLWNLHNANVRGSLVADGKGWLLLPSKLVEPGQRSKASLLDPIRIGRECQATTRRYLERRNLARPSIPWDAYRAIRTSLPKSNS</sequence>